<reference evidence="2" key="1">
    <citation type="journal article" date="2022" name="Mol. Ecol. Resour.">
        <title>The genomes of chicory, endive, great burdock and yacon provide insights into Asteraceae palaeo-polyploidization history and plant inulin production.</title>
        <authorList>
            <person name="Fan W."/>
            <person name="Wang S."/>
            <person name="Wang H."/>
            <person name="Wang A."/>
            <person name="Jiang F."/>
            <person name="Liu H."/>
            <person name="Zhao H."/>
            <person name="Xu D."/>
            <person name="Zhang Y."/>
        </authorList>
    </citation>
    <scope>NUCLEOTIDE SEQUENCE [LARGE SCALE GENOMIC DNA]</scope>
    <source>
        <strain evidence="2">cv. Punajuju</strain>
    </source>
</reference>
<proteinExistence type="predicted"/>
<dbReference type="EMBL" id="CM042016">
    <property type="protein sequence ID" value="KAI3700267.1"/>
    <property type="molecule type" value="Genomic_DNA"/>
</dbReference>
<name>A0ACB8ZQI3_CICIN</name>
<keyword evidence="2" id="KW-1185">Reference proteome</keyword>
<reference evidence="1 2" key="2">
    <citation type="journal article" date="2022" name="Mol. Ecol. Resour.">
        <title>The genomes of chicory, endive, great burdock and yacon provide insights into Asteraceae paleo-polyploidization history and plant inulin production.</title>
        <authorList>
            <person name="Fan W."/>
            <person name="Wang S."/>
            <person name="Wang H."/>
            <person name="Wang A."/>
            <person name="Jiang F."/>
            <person name="Liu H."/>
            <person name="Zhao H."/>
            <person name="Xu D."/>
            <person name="Zhang Y."/>
        </authorList>
    </citation>
    <scope>NUCLEOTIDE SEQUENCE [LARGE SCALE GENOMIC DNA]</scope>
    <source>
        <strain evidence="2">cv. Punajuju</strain>
        <tissue evidence="1">Leaves</tissue>
    </source>
</reference>
<comment type="caution">
    <text evidence="1">The sequence shown here is derived from an EMBL/GenBank/DDBJ whole genome shotgun (WGS) entry which is preliminary data.</text>
</comment>
<evidence type="ECO:0000313" key="2">
    <source>
        <dbReference type="Proteomes" id="UP001055811"/>
    </source>
</evidence>
<dbReference type="Proteomes" id="UP001055811">
    <property type="component" value="Linkage Group LG08"/>
</dbReference>
<sequence>MNRTSGGNDENQQRHGDVEVVIEEEPVDVNVNIGGLVNEQVQANQLFDEMDISLTMQGNGDEEEQIDVQHVEEVVPLTPIGEILKKIRRRKSERIVKRNLSKVVGGPNDPGMSKEKAVNLD</sequence>
<evidence type="ECO:0000313" key="1">
    <source>
        <dbReference type="EMBL" id="KAI3700267.1"/>
    </source>
</evidence>
<gene>
    <name evidence="1" type="ORF">L2E82_44889</name>
</gene>
<organism evidence="1 2">
    <name type="scientific">Cichorium intybus</name>
    <name type="common">Chicory</name>
    <dbReference type="NCBI Taxonomy" id="13427"/>
    <lineage>
        <taxon>Eukaryota</taxon>
        <taxon>Viridiplantae</taxon>
        <taxon>Streptophyta</taxon>
        <taxon>Embryophyta</taxon>
        <taxon>Tracheophyta</taxon>
        <taxon>Spermatophyta</taxon>
        <taxon>Magnoliopsida</taxon>
        <taxon>eudicotyledons</taxon>
        <taxon>Gunneridae</taxon>
        <taxon>Pentapetalae</taxon>
        <taxon>asterids</taxon>
        <taxon>campanulids</taxon>
        <taxon>Asterales</taxon>
        <taxon>Asteraceae</taxon>
        <taxon>Cichorioideae</taxon>
        <taxon>Cichorieae</taxon>
        <taxon>Cichoriinae</taxon>
        <taxon>Cichorium</taxon>
    </lineage>
</organism>
<accession>A0ACB8ZQI3</accession>
<protein>
    <submittedName>
        <fullName evidence="1">Uncharacterized protein</fullName>
    </submittedName>
</protein>